<dbReference type="SUPFAM" id="SSF49265">
    <property type="entry name" value="Fibronectin type III"/>
    <property type="match status" value="2"/>
</dbReference>
<dbReference type="SMART" id="SM00060">
    <property type="entry name" value="FN3"/>
    <property type="match status" value="5"/>
</dbReference>
<comment type="caution">
    <text evidence="3">The sequence shown here is derived from an EMBL/GenBank/DDBJ whole genome shotgun (WGS) entry which is preliminary data.</text>
</comment>
<dbReference type="AlphaFoldDB" id="A0A1F5ECJ8"/>
<feature type="domain" description="Fibronectin type-III" evidence="2">
    <location>
        <begin position="444"/>
        <end position="539"/>
    </location>
</feature>
<feature type="region of interest" description="Disordered" evidence="1">
    <location>
        <begin position="760"/>
        <end position="779"/>
    </location>
</feature>
<dbReference type="InterPro" id="IPR036116">
    <property type="entry name" value="FN3_sf"/>
</dbReference>
<dbReference type="InterPro" id="IPR008963">
    <property type="entry name" value="Purple_acid_Pase-like_N"/>
</dbReference>
<feature type="domain" description="Fibronectin type-III" evidence="2">
    <location>
        <begin position="342"/>
        <end position="439"/>
    </location>
</feature>
<dbReference type="STRING" id="1797472.A2215_04750"/>
<dbReference type="GO" id="GO:0046872">
    <property type="term" value="F:metal ion binding"/>
    <property type="evidence" value="ECO:0007669"/>
    <property type="project" value="InterPro"/>
</dbReference>
<dbReference type="EMBL" id="MEZY01000016">
    <property type="protein sequence ID" value="OGD65020.1"/>
    <property type="molecule type" value="Genomic_DNA"/>
</dbReference>
<evidence type="ECO:0000313" key="3">
    <source>
        <dbReference type="EMBL" id="OGD65020.1"/>
    </source>
</evidence>
<gene>
    <name evidence="3" type="ORF">A2215_04750</name>
</gene>
<dbReference type="InterPro" id="IPR003961">
    <property type="entry name" value="FN3_dom"/>
</dbReference>
<protein>
    <recommendedName>
        <fullName evidence="2">Fibronectin type-III domain-containing protein</fullName>
    </recommendedName>
</protein>
<dbReference type="Gene3D" id="2.60.40.10">
    <property type="entry name" value="Immunoglobulins"/>
    <property type="match status" value="1"/>
</dbReference>
<accession>A0A1F5ECJ8</accession>
<dbReference type="InterPro" id="IPR013783">
    <property type="entry name" value="Ig-like_fold"/>
</dbReference>
<evidence type="ECO:0000313" key="4">
    <source>
        <dbReference type="Proteomes" id="UP000178583"/>
    </source>
</evidence>
<dbReference type="SUPFAM" id="SSF49363">
    <property type="entry name" value="Purple acid phosphatase, N-terminal domain"/>
    <property type="match status" value="1"/>
</dbReference>
<feature type="domain" description="Fibronectin type-III" evidence="2">
    <location>
        <begin position="632"/>
        <end position="723"/>
    </location>
</feature>
<dbReference type="PROSITE" id="PS50853">
    <property type="entry name" value="FN3"/>
    <property type="match status" value="3"/>
</dbReference>
<evidence type="ECO:0000259" key="2">
    <source>
        <dbReference type="PROSITE" id="PS50853"/>
    </source>
</evidence>
<dbReference type="GO" id="GO:0003993">
    <property type="term" value="F:acid phosphatase activity"/>
    <property type="evidence" value="ECO:0007669"/>
    <property type="project" value="InterPro"/>
</dbReference>
<proteinExistence type="predicted"/>
<evidence type="ECO:0000256" key="1">
    <source>
        <dbReference type="SAM" id="MobiDB-lite"/>
    </source>
</evidence>
<dbReference type="Proteomes" id="UP000178583">
    <property type="component" value="Unassembled WGS sequence"/>
</dbReference>
<name>A0A1F5ECJ8_9BACT</name>
<reference evidence="3 4" key="1">
    <citation type="journal article" date="2016" name="Nat. Commun.">
        <title>Thousands of microbial genomes shed light on interconnected biogeochemical processes in an aquifer system.</title>
        <authorList>
            <person name="Anantharaman K."/>
            <person name="Brown C.T."/>
            <person name="Hug L.A."/>
            <person name="Sharon I."/>
            <person name="Castelle C.J."/>
            <person name="Probst A.J."/>
            <person name="Thomas B.C."/>
            <person name="Singh A."/>
            <person name="Wilkins M.J."/>
            <person name="Karaoz U."/>
            <person name="Brodie E.L."/>
            <person name="Williams K.H."/>
            <person name="Hubbard S.S."/>
            <person name="Banfield J.F."/>
        </authorList>
    </citation>
    <scope>NUCLEOTIDE SEQUENCE [LARGE SCALE GENOMIC DNA]</scope>
</reference>
<organism evidence="3 4">
    <name type="scientific">Candidatus Berkelbacteria bacterium RIFOXYA2_FULL_43_10</name>
    <dbReference type="NCBI Taxonomy" id="1797472"/>
    <lineage>
        <taxon>Bacteria</taxon>
        <taxon>Candidatus Berkelbacteria</taxon>
    </lineage>
</organism>
<sequence length="848" mass="91723">MSDYTIYYLADTLDPTNPSTVTANIDGDSVTSTSWTANDGTLNFIFSGATDADSGLAGYYLYFGTASSADPATDGAYQAHVGAVGDNQNLTKTILTSDDGKYQYLRVKTKDIAGNISDAATLFELGYDITLPTRPTFVASDPAGYTTINSFDFSWPAGTDPNGPNGAGGIKWYEYKRATDVAWSHTADAATRIANDITSYQEGANAFYVRTVDNAGNISSDYQQVTYYYSGTAPAKPTDLSVDPPTSDSNSFTIHWHKPVQTPEESPVVGYWYSVNATPTVLNTTYVASSAGEVSIGPDSYATLQGENTIYILSQNEAGNKSYEASYVASTTFNCQTPAPPIPTSVTITDSSNRATEVYMLTTQWLAGTGQDPLTFDHYLVERSTNGVDFTTLATTASTAYIDASGLNNSTTYYYRIKSVDNAGKSSAASSIVSKLPTGKYLTPPAYTSQPASTTRVSTAIITWTTDRVGTSFVRYGTNPSSLVESTGSFSYTTNHSVTLAGLNPSTLYYFQTQSVDEFRDYTMESAYSTTYTFLTEEAPKISNVEVSNITVGTADIAFTTTASASLNIQYGTTSSYGNTQESAGGFTTNHARKLSNLNSETTYHFKIEGADQDGNPIASDDYSFTTLPMPKIENLKITEITGESSFGIKATWTTNVPTSTILSYTASGREGKEETSAKLDTNHEVTVMSLIDQTTYTIYAEGRDQFGNLAVSSPFNLNTPKDTRPPKLLNLQTESSVKGFGKESKAQIIVSWETDEDSTSKVEYGEGTSNADYSQSTSEDGTFKKYHQMIVSGLETKKTYHLRATSLDPSGNIGTSDNNIVITKKAKNTAWEVITDTFMKIFGWIHL</sequence>
<feature type="compositionally biased region" description="Polar residues" evidence="1">
    <location>
        <begin position="768"/>
        <end position="779"/>
    </location>
</feature>
<dbReference type="Gene3D" id="2.60.40.380">
    <property type="entry name" value="Purple acid phosphatase-like, N-terminal"/>
    <property type="match status" value="2"/>
</dbReference>